<evidence type="ECO:0000259" key="1">
    <source>
        <dbReference type="Pfam" id="PF04993"/>
    </source>
</evidence>
<gene>
    <name evidence="2" type="ORF">B7Z12_06895</name>
</gene>
<feature type="domain" description="TfoX N-terminal" evidence="1">
    <location>
        <begin position="16"/>
        <end position="102"/>
    </location>
</feature>
<name>A0A258D9E3_CAUVI</name>
<reference evidence="2 3" key="1">
    <citation type="submission" date="2017-03" db="EMBL/GenBank/DDBJ databases">
        <title>Lifting the veil on microbial sulfur biogeochemistry in mining wastewaters.</title>
        <authorList>
            <person name="Kantor R.S."/>
            <person name="Colenbrander Nelson T."/>
            <person name="Marshall S."/>
            <person name="Bennett D."/>
            <person name="Apte S."/>
            <person name="Camacho D."/>
            <person name="Thomas B.C."/>
            <person name="Warren L.A."/>
            <person name="Banfield J.F."/>
        </authorList>
    </citation>
    <scope>NUCLEOTIDE SEQUENCE [LARGE SCALE GENOMIC DNA]</scope>
    <source>
        <strain evidence="2">32-67-7</strain>
    </source>
</reference>
<accession>A0A258D9E3</accession>
<proteinExistence type="predicted"/>
<dbReference type="AlphaFoldDB" id="A0A258D9E3"/>
<organism evidence="2 3">
    <name type="scientific">Caulobacter vibrioides</name>
    <name type="common">Caulobacter crescentus</name>
    <dbReference type="NCBI Taxonomy" id="155892"/>
    <lineage>
        <taxon>Bacteria</taxon>
        <taxon>Pseudomonadati</taxon>
        <taxon>Pseudomonadota</taxon>
        <taxon>Alphaproteobacteria</taxon>
        <taxon>Caulobacterales</taxon>
        <taxon>Caulobacteraceae</taxon>
        <taxon>Caulobacter</taxon>
    </lineage>
</organism>
<dbReference type="EMBL" id="NCDQ01000083">
    <property type="protein sequence ID" value="OYX04347.1"/>
    <property type="molecule type" value="Genomic_DNA"/>
</dbReference>
<evidence type="ECO:0000313" key="2">
    <source>
        <dbReference type="EMBL" id="OYX04347.1"/>
    </source>
</evidence>
<dbReference type="InterPro" id="IPR007076">
    <property type="entry name" value="TfoX_N"/>
</dbReference>
<evidence type="ECO:0000313" key="3">
    <source>
        <dbReference type="Proteomes" id="UP000215616"/>
    </source>
</evidence>
<dbReference type="Proteomes" id="UP000215616">
    <property type="component" value="Unassembled WGS sequence"/>
</dbReference>
<dbReference type="Pfam" id="PF04993">
    <property type="entry name" value="TfoX_N"/>
    <property type="match status" value="1"/>
</dbReference>
<comment type="caution">
    <text evidence="2">The sequence shown here is derived from an EMBL/GenBank/DDBJ whole genome shotgun (WGS) entry which is preliminary data.</text>
</comment>
<protein>
    <submittedName>
        <fullName evidence="2">Cold-shock protein</fullName>
    </submittedName>
</protein>
<sequence>MARDPGLEEMLWEDLDGQPGLATKAMFGGLAWLLDGNLLCAASQKGMLVRLGKGQDGWALQRGGVEPLRMTDRAMPGWLRAGPDAYGDDALRRELIAAALAFVRTLPPK</sequence>
<dbReference type="SUPFAM" id="SSF159894">
    <property type="entry name" value="YgaC/TfoX-N like"/>
    <property type="match status" value="1"/>
</dbReference>